<feature type="compositionally biased region" description="Polar residues" evidence="1">
    <location>
        <begin position="490"/>
        <end position="518"/>
    </location>
</feature>
<proteinExistence type="predicted"/>
<feature type="compositionally biased region" description="Basic residues" evidence="1">
    <location>
        <begin position="565"/>
        <end position="575"/>
    </location>
</feature>
<dbReference type="SUPFAM" id="SSF47565">
    <property type="entry name" value="Insect pheromone/odorant-binding proteins"/>
    <property type="match status" value="1"/>
</dbReference>
<dbReference type="InterPro" id="IPR011049">
    <property type="entry name" value="Serralysin-like_metalloprot_C"/>
</dbReference>
<feature type="compositionally biased region" description="Low complexity" evidence="1">
    <location>
        <begin position="182"/>
        <end position="211"/>
    </location>
</feature>
<dbReference type="InterPro" id="IPR006170">
    <property type="entry name" value="PBP/GOBP"/>
</dbReference>
<evidence type="ECO:0000313" key="2">
    <source>
        <dbReference type="EMBL" id="JAG02229.1"/>
    </source>
</evidence>
<organism evidence="2">
    <name type="scientific">Lygus hesperus</name>
    <name type="common">Western plant bug</name>
    <dbReference type="NCBI Taxonomy" id="30085"/>
    <lineage>
        <taxon>Eukaryota</taxon>
        <taxon>Metazoa</taxon>
        <taxon>Ecdysozoa</taxon>
        <taxon>Arthropoda</taxon>
        <taxon>Hexapoda</taxon>
        <taxon>Insecta</taxon>
        <taxon>Pterygota</taxon>
        <taxon>Neoptera</taxon>
        <taxon>Paraneoptera</taxon>
        <taxon>Hemiptera</taxon>
        <taxon>Heteroptera</taxon>
        <taxon>Panheteroptera</taxon>
        <taxon>Cimicomorpha</taxon>
        <taxon>Miridae</taxon>
        <taxon>Mirini</taxon>
        <taxon>Lygus</taxon>
    </lineage>
</organism>
<dbReference type="CDD" id="cd23992">
    <property type="entry name" value="PBP_GOBP"/>
    <property type="match status" value="1"/>
</dbReference>
<feature type="compositionally biased region" description="Polar residues" evidence="1">
    <location>
        <begin position="437"/>
        <end position="449"/>
    </location>
</feature>
<dbReference type="EMBL" id="GBHO01041375">
    <property type="protein sequence ID" value="JAG02229.1"/>
    <property type="molecule type" value="Transcribed_RNA"/>
</dbReference>
<evidence type="ECO:0000256" key="1">
    <source>
        <dbReference type="SAM" id="MobiDB-lite"/>
    </source>
</evidence>
<feature type="compositionally biased region" description="Low complexity" evidence="1">
    <location>
        <begin position="450"/>
        <end position="489"/>
    </location>
</feature>
<feature type="region of interest" description="Disordered" evidence="1">
    <location>
        <begin position="271"/>
        <end position="575"/>
    </location>
</feature>
<feature type="compositionally biased region" description="Basic residues" evidence="1">
    <location>
        <begin position="535"/>
        <end position="548"/>
    </location>
</feature>
<gene>
    <name evidence="2" type="ORF">CM83_41631</name>
</gene>
<dbReference type="Gene3D" id="1.10.238.20">
    <property type="entry name" value="Pheromone/general odorant binding protein domain"/>
    <property type="match status" value="1"/>
</dbReference>
<feature type="non-terminal residue" evidence="2">
    <location>
        <position position="575"/>
    </location>
</feature>
<feature type="compositionally biased region" description="Polar residues" evidence="1">
    <location>
        <begin position="359"/>
        <end position="384"/>
    </location>
</feature>
<feature type="compositionally biased region" description="Polar residues" evidence="1">
    <location>
        <begin position="299"/>
        <end position="331"/>
    </location>
</feature>
<reference evidence="2" key="2">
    <citation type="submission" date="2014-07" db="EMBL/GenBank/DDBJ databases">
        <authorList>
            <person name="Hull J."/>
        </authorList>
    </citation>
    <scope>NUCLEOTIDE SEQUENCE</scope>
</reference>
<dbReference type="Pfam" id="PF01395">
    <property type="entry name" value="PBP_GOBP"/>
    <property type="match status" value="1"/>
</dbReference>
<reference evidence="2" key="1">
    <citation type="journal article" date="2014" name="PLoS ONE">
        <title>Transcriptome-Based Identification of ABC Transporters in the Western Tarnished Plant Bug Lygus hesperus.</title>
        <authorList>
            <person name="Hull J.J."/>
            <person name="Chaney K."/>
            <person name="Geib S.M."/>
            <person name="Fabrick J.A."/>
            <person name="Brent C.S."/>
            <person name="Walsh D."/>
            <person name="Lavine L.C."/>
        </authorList>
    </citation>
    <scope>NUCLEOTIDE SEQUENCE</scope>
</reference>
<dbReference type="InterPro" id="IPR036728">
    <property type="entry name" value="PBP_GOBP_sf"/>
</dbReference>
<feature type="compositionally biased region" description="Polar residues" evidence="1">
    <location>
        <begin position="271"/>
        <end position="286"/>
    </location>
</feature>
<dbReference type="CDD" id="cd12820">
    <property type="entry name" value="LbR_YadA-like"/>
    <property type="match status" value="1"/>
</dbReference>
<feature type="region of interest" description="Disordered" evidence="1">
    <location>
        <begin position="176"/>
        <end position="225"/>
    </location>
</feature>
<dbReference type="GO" id="GO:0005549">
    <property type="term" value="F:odorant binding"/>
    <property type="evidence" value="ECO:0007669"/>
    <property type="project" value="InterPro"/>
</dbReference>
<accession>A0A0A9W348</accession>
<sequence>MAAGDQVFAMSIEQPLLLLIPDLTFCSIYSKLEPMEVVRFFARFPEGVTRQTKCLLRCILRKWELFSDPVGKTIDTVEGSKYLTSLSAQWKRKIEAASAIYLCKMKHSNMTTKYGCKNAFNFFFCLYNNGLSFLLTEQDISDYRKVYEAKHPYPTRDPNKEEEYEEEYEYEYEEYYEDEETSSGSGDYSESSIKESTTWITSTKKSSTTLESNREKPEEGGEDIVDYELSREEPNFRRRKGRLEPGIHQRMKNVSNDLLINNKTNAESMENITNDQNDQPSSQLNGTDEGVLGNRSRFLESTNHTDGFNNLNNSLENSGWNDGDNSSQSTVGGHATLKGASVSRDAQESVDSEVVDNPMSDTNNSGDSVGSLSTLRPSTSSGMVTNREVLKSQKIQPNGMEMTPRDTNRSGLITGDVNRTMSGGYKPITGRGDTRFRTSNGTGNNATSKGNNATSTGNNATSSGNNATITGNNATITGNNSITTGNNATRMGNNATIVGHNDTSTGNNATITSNNATRTGRDAPSNAMNSSNLSRQHKRGMKRRRRRSGNATMNRIKPVASTKGPYRKASKKFKS</sequence>
<dbReference type="Gene3D" id="2.150.10.10">
    <property type="entry name" value="Serralysin-like metalloprotease, C-terminal"/>
    <property type="match status" value="1"/>
</dbReference>
<protein>
    <submittedName>
        <fullName evidence="2">Uncharacterized protein</fullName>
    </submittedName>
</protein>
<dbReference type="SUPFAM" id="SSF101967">
    <property type="entry name" value="Adhesin YadA, collagen-binding domain"/>
    <property type="match status" value="1"/>
</dbReference>
<dbReference type="AlphaFoldDB" id="A0A0A9W348"/>
<name>A0A0A9W348_LYGHE</name>